<feature type="domain" description="Orn/Lys/Arg decarboxylases family 1 pyridoxal-P attachment site" evidence="6">
    <location>
        <begin position="4"/>
        <end position="319"/>
    </location>
</feature>
<dbReference type="InterPro" id="IPR008286">
    <property type="entry name" value="Prn/Lys/Arg_de-COase_C"/>
</dbReference>
<dbReference type="InterPro" id="IPR052357">
    <property type="entry name" value="Orn_Lys_Arg_decarboxylase-I"/>
</dbReference>
<dbReference type="PANTHER" id="PTHR43277:SF3">
    <property type="entry name" value="DECARBOXYLASE, PUTATIVE-RELATED"/>
    <property type="match status" value="1"/>
</dbReference>
<dbReference type="GO" id="GO:0016831">
    <property type="term" value="F:carboxy-lyase activity"/>
    <property type="evidence" value="ECO:0007669"/>
    <property type="project" value="UniProtKB-KW"/>
</dbReference>
<dbReference type="Gene3D" id="3.90.105.10">
    <property type="entry name" value="Molybdopterin biosynthesis moea protein, domain 2"/>
    <property type="match status" value="1"/>
</dbReference>
<dbReference type="AlphaFoldDB" id="A0A917HQG3"/>
<dbReference type="PANTHER" id="PTHR43277">
    <property type="entry name" value="ARGININE DECARBOXYLASE"/>
    <property type="match status" value="1"/>
</dbReference>
<dbReference type="SUPFAM" id="SSF53383">
    <property type="entry name" value="PLP-dependent transferases"/>
    <property type="match status" value="1"/>
</dbReference>
<reference evidence="8 9" key="1">
    <citation type="journal article" date="2014" name="Int. J. Syst. Evol. Microbiol.">
        <title>Complete genome sequence of Corynebacterium casei LMG S-19264T (=DSM 44701T), isolated from a smear-ripened cheese.</title>
        <authorList>
            <consortium name="US DOE Joint Genome Institute (JGI-PGF)"/>
            <person name="Walter F."/>
            <person name="Albersmeier A."/>
            <person name="Kalinowski J."/>
            <person name="Ruckert C."/>
        </authorList>
    </citation>
    <scope>NUCLEOTIDE SEQUENCE [LARGE SCALE GENOMIC DNA]</scope>
    <source>
        <strain evidence="8 9">CGMCC 1.15286</strain>
    </source>
</reference>
<comment type="caution">
    <text evidence="8">The sequence shown here is derived from an EMBL/GenBank/DDBJ whole genome shotgun (WGS) entry which is preliminary data.</text>
</comment>
<dbReference type="InterPro" id="IPR000310">
    <property type="entry name" value="Orn/Lys/Arg_deCO2ase_major_dom"/>
</dbReference>
<keyword evidence="3" id="KW-0210">Decarboxylase</keyword>
<evidence type="ECO:0000313" key="8">
    <source>
        <dbReference type="EMBL" id="GGG87305.1"/>
    </source>
</evidence>
<evidence type="ECO:0000256" key="5">
    <source>
        <dbReference type="ARBA" id="ARBA00023239"/>
    </source>
</evidence>
<evidence type="ECO:0000256" key="4">
    <source>
        <dbReference type="ARBA" id="ARBA00022898"/>
    </source>
</evidence>
<dbReference type="InterPro" id="IPR015424">
    <property type="entry name" value="PyrdxlP-dep_Trfase"/>
</dbReference>
<evidence type="ECO:0000256" key="3">
    <source>
        <dbReference type="ARBA" id="ARBA00022793"/>
    </source>
</evidence>
<feature type="domain" description="Orn/Lys/Arg decarboxylase C-terminal" evidence="7">
    <location>
        <begin position="396"/>
        <end position="473"/>
    </location>
</feature>
<sequence length="494" mass="53527">MQLDTTELSATDDLHHPEAAIAEAQQLAAACFGAEETCFLVGGSTSGNLALLLGVCDPGDIIIVQRNVHKSVINGLKLAGARAVFIMPQIDERTGIATLPSLASVSQALAQYPEAKAVFVTNPNYYGMSTRLGPYADFIHAEGKMLLVDEAHGAHYGFHPLLPESAVGAGADGVVQSTHKTLTALTMGAMLHMQGERLPRAAVRQALATVQSSSPSFPIMASLDISRAMIERHREGWFEPGIQAAAVFRNWLAERNPKWLATLHPEDRSSAYDQLDPLRVLITDTTGNHSGFELQRLLEEQGCWAEMADPRYVVLVFGIQTTMQDVERLIKACEIIEARIVNFAVTTPIMPEAQPKLLPERDANSALVMSSHPIVQGDLKSLQTEIEVQTEVQAKDQTENQATEDQPDNLASVQAVTEPISFARTNSIARVKLAEAAGRCSAEMVVPYPPGIPVLYAGERITEASIRQISHLAKHGAKFQGASDPSMQTIEVQE</sequence>
<dbReference type="Proteomes" id="UP000600247">
    <property type="component" value="Unassembled WGS sequence"/>
</dbReference>
<dbReference type="Gene3D" id="3.40.640.10">
    <property type="entry name" value="Type I PLP-dependent aspartate aminotransferase-like (Major domain)"/>
    <property type="match status" value="1"/>
</dbReference>
<evidence type="ECO:0000259" key="7">
    <source>
        <dbReference type="Pfam" id="PF03711"/>
    </source>
</evidence>
<evidence type="ECO:0000256" key="2">
    <source>
        <dbReference type="ARBA" id="ARBA00010671"/>
    </source>
</evidence>
<comment type="similarity">
    <text evidence="2">Belongs to the Orn/Lys/Arg decarboxylase class-I family.</text>
</comment>
<keyword evidence="4" id="KW-0663">Pyridoxal phosphate</keyword>
<protein>
    <submittedName>
        <fullName evidence="8">Lysine decarboxylase</fullName>
    </submittedName>
</protein>
<evidence type="ECO:0000259" key="6">
    <source>
        <dbReference type="Pfam" id="PF01276"/>
    </source>
</evidence>
<dbReference type="SUPFAM" id="SSF55904">
    <property type="entry name" value="Ornithine decarboxylase C-terminal domain"/>
    <property type="match status" value="1"/>
</dbReference>
<keyword evidence="9" id="KW-1185">Reference proteome</keyword>
<evidence type="ECO:0000313" key="9">
    <source>
        <dbReference type="Proteomes" id="UP000600247"/>
    </source>
</evidence>
<dbReference type="Pfam" id="PF03711">
    <property type="entry name" value="OKR_DC_1_C"/>
    <property type="match status" value="1"/>
</dbReference>
<evidence type="ECO:0000256" key="1">
    <source>
        <dbReference type="ARBA" id="ARBA00001933"/>
    </source>
</evidence>
<dbReference type="InterPro" id="IPR015421">
    <property type="entry name" value="PyrdxlP-dep_Trfase_major"/>
</dbReference>
<keyword evidence="5" id="KW-0456">Lyase</keyword>
<organism evidence="8 9">
    <name type="scientific">Paenibacillus radicis</name>
    <name type="common">ex Gao et al. 2016</name>
    <dbReference type="NCBI Taxonomy" id="1737354"/>
    <lineage>
        <taxon>Bacteria</taxon>
        <taxon>Bacillati</taxon>
        <taxon>Bacillota</taxon>
        <taxon>Bacilli</taxon>
        <taxon>Bacillales</taxon>
        <taxon>Paenibacillaceae</taxon>
        <taxon>Paenibacillus</taxon>
    </lineage>
</organism>
<dbReference type="Pfam" id="PF01276">
    <property type="entry name" value="OKR_DC_1"/>
    <property type="match status" value="1"/>
</dbReference>
<proteinExistence type="inferred from homology"/>
<gene>
    <name evidence="8" type="primary">cad</name>
    <name evidence="8" type="ORF">GCM10010918_52010</name>
</gene>
<accession>A0A917HQG3</accession>
<comment type="cofactor">
    <cofactor evidence="1">
        <name>pyridoxal 5'-phosphate</name>
        <dbReference type="ChEBI" id="CHEBI:597326"/>
    </cofactor>
</comment>
<dbReference type="InterPro" id="IPR036633">
    <property type="entry name" value="Prn/Lys/Arg_de-COase_C_sf"/>
</dbReference>
<name>A0A917HQG3_9BACL</name>
<dbReference type="EMBL" id="BMHY01000018">
    <property type="protein sequence ID" value="GGG87305.1"/>
    <property type="molecule type" value="Genomic_DNA"/>
</dbReference>